<accession>I3VY42</accession>
<keyword evidence="2" id="KW-1185">Reference proteome</keyword>
<dbReference type="Proteomes" id="UP000006178">
    <property type="component" value="Chromosome"/>
</dbReference>
<dbReference type="eggNOG" id="ENOG5032X8X">
    <property type="taxonomic scope" value="Bacteria"/>
</dbReference>
<proteinExistence type="predicted"/>
<evidence type="ECO:0000313" key="1">
    <source>
        <dbReference type="EMBL" id="AFK87437.1"/>
    </source>
</evidence>
<dbReference type="Gene3D" id="1.10.8.200">
    <property type="entry name" value="Replisome organizer (g39p helicase loader/inhibitor protein)"/>
    <property type="match status" value="1"/>
</dbReference>
<dbReference type="BioCyc" id="TSAC1094508:GLMA-2469-MONOMER"/>
<dbReference type="RefSeq" id="WP_014759273.1">
    <property type="nucleotide sequence ID" value="NC_017992.1"/>
</dbReference>
<reference evidence="1 2" key="1">
    <citation type="journal article" date="2014" name="Appl. Environ. Microbiol.">
        <title>Profile of Secreted Hydrolases, Associated Proteins, and SlpA in Thermoanaerobacterium saccharolyticum during the Degradation of Hemicellulose.</title>
        <authorList>
            <person name="Currie D.H."/>
            <person name="Guss A.M."/>
            <person name="Herring C.D."/>
            <person name="Giannone R.J."/>
            <person name="Johnson C.M."/>
            <person name="Lankford P.K."/>
            <person name="Brown S.D."/>
            <person name="Hettich R.L."/>
            <person name="Lynd L.R."/>
        </authorList>
    </citation>
    <scope>NUCLEOTIDE SEQUENCE [LARGE SCALE GENOMIC DNA]</scope>
    <source>
        <strain evidence="2">DSM 8691 / JW/SL-YS485</strain>
    </source>
</reference>
<evidence type="ECO:0000313" key="2">
    <source>
        <dbReference type="Proteomes" id="UP000006178"/>
    </source>
</evidence>
<name>I3VY42_THESW</name>
<dbReference type="STRING" id="1094508.Tsac_2439"/>
<protein>
    <submittedName>
        <fullName evidence="1">Uncharacterized protein</fullName>
    </submittedName>
</protein>
<dbReference type="PATRIC" id="fig|1094508.3.peg.2474"/>
<sequence>MTLNETSRILSIIAAAYPRFQVDRAGLTLQVWHEMLGDLDYRIVQMAVQKLILENPFPPAIADVRKQAAEISTPKEEQLDPAEAWGEVEKAIRYFGSYREEEALASMSPAVAKVAKYMGWREICLSEEPGVVRGQFLKMFSQVQEREKKEALLPEKLKNDIAMLANKHDFKLIEGGKK</sequence>
<dbReference type="KEGG" id="tsh:Tsac_2439"/>
<dbReference type="AlphaFoldDB" id="I3VY42"/>
<organism evidence="1 2">
    <name type="scientific">Thermoanaerobacterium saccharolyticum (strain DSM 8691 / JW/SL-YS485)</name>
    <dbReference type="NCBI Taxonomy" id="1094508"/>
    <lineage>
        <taxon>Bacteria</taxon>
        <taxon>Bacillati</taxon>
        <taxon>Bacillota</taxon>
        <taxon>Clostridia</taxon>
        <taxon>Thermoanaerobacterales</taxon>
        <taxon>Thermoanaerobacteraceae</taxon>
        <taxon>Thermoanaerobacterium</taxon>
    </lineage>
</organism>
<dbReference type="EMBL" id="CP003184">
    <property type="protein sequence ID" value="AFK87437.1"/>
    <property type="molecule type" value="Genomic_DNA"/>
</dbReference>
<gene>
    <name evidence="1" type="ordered locus">Tsac_2439</name>
</gene>